<keyword evidence="4 5" id="KW-0472">Membrane</keyword>
<keyword evidence="7" id="KW-1185">Reference proteome</keyword>
<evidence type="ECO:0000313" key="7">
    <source>
        <dbReference type="Proteomes" id="UP001186944"/>
    </source>
</evidence>
<dbReference type="Gene3D" id="1.20.1250.20">
    <property type="entry name" value="MFS general substrate transporter like domains"/>
    <property type="match status" value="1"/>
</dbReference>
<dbReference type="EMBL" id="VSWD01000007">
    <property type="protein sequence ID" value="KAK3096862.1"/>
    <property type="molecule type" value="Genomic_DNA"/>
</dbReference>
<feature type="transmembrane region" description="Helical" evidence="5">
    <location>
        <begin position="137"/>
        <end position="158"/>
    </location>
</feature>
<dbReference type="Pfam" id="PF00083">
    <property type="entry name" value="Sugar_tr"/>
    <property type="match status" value="1"/>
</dbReference>
<feature type="transmembrane region" description="Helical" evidence="5">
    <location>
        <begin position="202"/>
        <end position="223"/>
    </location>
</feature>
<dbReference type="Gene3D" id="3.30.420.10">
    <property type="entry name" value="Ribonuclease H-like superfamily/Ribonuclease H"/>
    <property type="match status" value="1"/>
</dbReference>
<name>A0AA88YCU4_PINIB</name>
<feature type="transmembrane region" description="Helical" evidence="5">
    <location>
        <begin position="170"/>
        <end position="190"/>
    </location>
</feature>
<dbReference type="InterPro" id="IPR005828">
    <property type="entry name" value="MFS_sugar_transport-like"/>
</dbReference>
<dbReference type="GO" id="GO:0016020">
    <property type="term" value="C:membrane"/>
    <property type="evidence" value="ECO:0007669"/>
    <property type="project" value="UniProtKB-SubCell"/>
</dbReference>
<proteinExistence type="predicted"/>
<dbReference type="GO" id="GO:0003676">
    <property type="term" value="F:nucleic acid binding"/>
    <property type="evidence" value="ECO:0007669"/>
    <property type="project" value="InterPro"/>
</dbReference>
<keyword evidence="3 5" id="KW-1133">Transmembrane helix</keyword>
<organism evidence="6 7">
    <name type="scientific">Pinctada imbricata</name>
    <name type="common">Atlantic pearl-oyster</name>
    <name type="synonym">Pinctada martensii</name>
    <dbReference type="NCBI Taxonomy" id="66713"/>
    <lineage>
        <taxon>Eukaryota</taxon>
        <taxon>Metazoa</taxon>
        <taxon>Spiralia</taxon>
        <taxon>Lophotrochozoa</taxon>
        <taxon>Mollusca</taxon>
        <taxon>Bivalvia</taxon>
        <taxon>Autobranchia</taxon>
        <taxon>Pteriomorphia</taxon>
        <taxon>Pterioida</taxon>
        <taxon>Pterioidea</taxon>
        <taxon>Pteriidae</taxon>
        <taxon>Pinctada</taxon>
    </lineage>
</organism>
<evidence type="ECO:0000256" key="1">
    <source>
        <dbReference type="ARBA" id="ARBA00004141"/>
    </source>
</evidence>
<evidence type="ECO:0000313" key="6">
    <source>
        <dbReference type="EMBL" id="KAK3096862.1"/>
    </source>
</evidence>
<dbReference type="GO" id="GO:0022857">
    <property type="term" value="F:transmembrane transporter activity"/>
    <property type="evidence" value="ECO:0007669"/>
    <property type="project" value="InterPro"/>
</dbReference>
<evidence type="ECO:0000256" key="5">
    <source>
        <dbReference type="SAM" id="Phobius"/>
    </source>
</evidence>
<dbReference type="PANTHER" id="PTHR24064">
    <property type="entry name" value="SOLUTE CARRIER FAMILY 22 MEMBER"/>
    <property type="match status" value="1"/>
</dbReference>
<dbReference type="AlphaFoldDB" id="A0AA88YCU4"/>
<reference evidence="6" key="1">
    <citation type="submission" date="2019-08" db="EMBL/GenBank/DDBJ databases">
        <title>The improved chromosome-level genome for the pearl oyster Pinctada fucata martensii using PacBio sequencing and Hi-C.</title>
        <authorList>
            <person name="Zheng Z."/>
        </authorList>
    </citation>
    <scope>NUCLEOTIDE SEQUENCE</scope>
    <source>
        <strain evidence="6">ZZ-2019</strain>
        <tissue evidence="6">Adductor muscle</tissue>
    </source>
</reference>
<dbReference type="InterPro" id="IPR036397">
    <property type="entry name" value="RNaseH_sf"/>
</dbReference>
<evidence type="ECO:0000256" key="3">
    <source>
        <dbReference type="ARBA" id="ARBA00022989"/>
    </source>
</evidence>
<accession>A0AA88YCU4</accession>
<comment type="subcellular location">
    <subcellularLocation>
        <location evidence="1">Membrane</location>
        <topology evidence="1">Multi-pass membrane protein</topology>
    </subcellularLocation>
</comment>
<sequence>MAAIHDCGFNLIEHLPYSPDLAPSDFHLLPKLKATISGTHFQSDDDVILAVDGFLTIQDDEFSKSGIEAHRWQKPKVLPESVRWLISRGRMEEATVILRRAAETNKRPLPKDLHLKYENEKISNMKIIKQLFSSKKLLLYWGIASANWFVISFIYYGIKINIGKLGGDLYVSFTLVVLAETAGYALLFAMDVLGHKPMQWMIILFALMGKLFVSTAFGMIYVYTGEIFPTVVRQFTIGSCAVFARIGSLCSPYLYYMVIKVKSVTLITFKKQK</sequence>
<protein>
    <submittedName>
        <fullName evidence="6">Uncharacterized protein</fullName>
    </submittedName>
</protein>
<evidence type="ECO:0000256" key="2">
    <source>
        <dbReference type="ARBA" id="ARBA00022692"/>
    </source>
</evidence>
<dbReference type="InterPro" id="IPR036259">
    <property type="entry name" value="MFS_trans_sf"/>
</dbReference>
<dbReference type="Proteomes" id="UP001186944">
    <property type="component" value="Unassembled WGS sequence"/>
</dbReference>
<gene>
    <name evidence="6" type="ORF">FSP39_004084</name>
</gene>
<comment type="caution">
    <text evidence="6">The sequence shown here is derived from an EMBL/GenBank/DDBJ whole genome shotgun (WGS) entry which is preliminary data.</text>
</comment>
<dbReference type="SUPFAM" id="SSF103473">
    <property type="entry name" value="MFS general substrate transporter"/>
    <property type="match status" value="1"/>
</dbReference>
<keyword evidence="2 5" id="KW-0812">Transmembrane</keyword>
<feature type="transmembrane region" description="Helical" evidence="5">
    <location>
        <begin position="235"/>
        <end position="256"/>
    </location>
</feature>
<evidence type="ECO:0000256" key="4">
    <source>
        <dbReference type="ARBA" id="ARBA00023136"/>
    </source>
</evidence>